<dbReference type="InterPro" id="IPR001036">
    <property type="entry name" value="Acrflvin-R"/>
</dbReference>
<dbReference type="Gene3D" id="3.30.2090.10">
    <property type="entry name" value="Multidrug efflux transporter AcrB TolC docking domain, DN and DC subdomains"/>
    <property type="match status" value="2"/>
</dbReference>
<keyword evidence="5 9" id="KW-0997">Cell inner membrane</keyword>
<comment type="similarity">
    <text evidence="2 9">Belongs to the resistance-nodulation-cell division (RND) (TC 2.A.6) family.</text>
</comment>
<dbReference type="PANTHER" id="PTHR32063">
    <property type="match status" value="1"/>
</dbReference>
<keyword evidence="6 9" id="KW-0812">Transmembrane</keyword>
<evidence type="ECO:0000256" key="3">
    <source>
        <dbReference type="ARBA" id="ARBA00022448"/>
    </source>
</evidence>
<sequence length="1047" mass="112804">MISRFCIDRPIFASVISIVIVIVGAIAGLSLPVDQYPDITPPAVSVSATFPGATANSVAESVSAPLEKQLNGLPNMIYMESNSKNNGGAKVTVTFAVGTNPDLAAVDVQNEVKLAEADLPVDVAQEGVSVEKLANVELMKIAIRSDDPKFDEVYLSNFMSININDEMKRIPGVGRTRNNGSRRYSMRIWLKPDRMTAYGLTTTDVMNAVREQNAPAAAGTIGGQPNDGSISLTYPVSASGRLETAEEFGDIIVRATEDGSMVRLRDIARVELGAKAYTLDSRLDGGPAAVLGIYLLPGANAIEVSKLVRAKLAEIEKSFPQGLEWLVVFDNAEFVQQSIDEVIITLIEALLLVMLVVYLFLQNWRTTLIPSLAVPVSVIGTFIAMLLMGFTLNTVNLLALVLVIGIVVDDAIVVVENVERLMNEEGMNPRDATIRAMNELTGALVATSLVLAAVFVPVALLGGITGILYREFAVTITVAVLLSTLVALTLSPALCALLMQPDKGNKNALFRRIDQWLESGAARFGDGVSLTLRRSGRTLLVFGLMLACAWLLMRHVPSSFMPVEDKGLFYVDMELHDGSTVNRTKPVLARAEDFVLNHPAVKHVFSLAGENRRSGGNEANGQLEVILKPWEERKGGGYTVAKVIEEVRAELKDYPEIVVQVSQPPAIAGLGLGSGVDLVLQDKSGTNWDGLLETSDLLIQRANQRPELTGVASPVKPETPELFLQVDRAEAKALGVPLADIYGTMRTFTGSTVINDFNLYGRVYRVRVQAEAEFRERPDALQYYYVRSSSGAMVPMSVLGSLNYSTGPAAIDHYNMFTAAKVSGDARAGYSTGDAINAMREVLEQTLPPSIGYEWTGMTAQEIEAAGQAAVAMSLALLFVYLFLCALYESWTIPIAVLLIAPVAMLGALLAVALRGLEANLFFQVAMIALVGMAAKNSILIVEFAKQLVEDGMDFGEAALTSAKMRFRPIMMTAISFIFGVMPLVLSSGPGSVARQSISTAVLGGMILATSLGILLVPLFFLLFGRLDRGLKRRQALAKEKQLEAAA</sequence>
<feature type="transmembrane region" description="Helical" evidence="9">
    <location>
        <begin position="368"/>
        <end position="391"/>
    </location>
</feature>
<accession>A0A5P9NNY4</accession>
<dbReference type="KEGG" id="halc:EY643_17860"/>
<name>A0A5P9NNY4_9GAMM</name>
<dbReference type="PRINTS" id="PR00702">
    <property type="entry name" value="ACRIFLAVINRP"/>
</dbReference>
<keyword evidence="12" id="KW-1185">Reference proteome</keyword>
<feature type="transmembrane region" description="Helical" evidence="9">
    <location>
        <begin position="12"/>
        <end position="31"/>
    </location>
</feature>
<dbReference type="SUPFAM" id="SSF82714">
    <property type="entry name" value="Multidrug efflux transporter AcrB TolC docking domain, DN and DC subdomains"/>
    <property type="match status" value="2"/>
</dbReference>
<keyword evidence="4" id="KW-1003">Cell membrane</keyword>
<evidence type="ECO:0000313" key="12">
    <source>
        <dbReference type="Proteomes" id="UP000326287"/>
    </source>
</evidence>
<evidence type="ECO:0000256" key="1">
    <source>
        <dbReference type="ARBA" id="ARBA00004429"/>
    </source>
</evidence>
<feature type="transmembrane region" description="Helical" evidence="9">
    <location>
        <begin position="966"/>
        <end position="986"/>
    </location>
</feature>
<dbReference type="InterPro" id="IPR000731">
    <property type="entry name" value="SSD"/>
</dbReference>
<dbReference type="FunFam" id="1.20.1640.10:FF:000001">
    <property type="entry name" value="Efflux pump membrane transporter"/>
    <property type="match status" value="1"/>
</dbReference>
<feature type="domain" description="SSD" evidence="10">
    <location>
        <begin position="372"/>
        <end position="497"/>
    </location>
</feature>
<dbReference type="Gene3D" id="3.30.70.1440">
    <property type="entry name" value="Multidrug efflux transporter AcrB pore domain"/>
    <property type="match status" value="1"/>
</dbReference>
<evidence type="ECO:0000256" key="8">
    <source>
        <dbReference type="ARBA" id="ARBA00023136"/>
    </source>
</evidence>
<dbReference type="SUPFAM" id="SSF82693">
    <property type="entry name" value="Multidrug efflux transporter AcrB pore domain, PN1, PN2, PC1 and PC2 subdomains"/>
    <property type="match status" value="4"/>
</dbReference>
<dbReference type="OrthoDB" id="9757904at2"/>
<dbReference type="GO" id="GO:0015562">
    <property type="term" value="F:efflux transmembrane transporter activity"/>
    <property type="evidence" value="ECO:0007669"/>
    <property type="project" value="InterPro"/>
</dbReference>
<dbReference type="RefSeq" id="WP_153240525.1">
    <property type="nucleotide sequence ID" value="NZ_CP036422.1"/>
</dbReference>
<feature type="transmembrane region" description="Helical" evidence="9">
    <location>
        <begin position="539"/>
        <end position="556"/>
    </location>
</feature>
<evidence type="ECO:0000256" key="6">
    <source>
        <dbReference type="ARBA" id="ARBA00022692"/>
    </source>
</evidence>
<feature type="transmembrane region" description="Helical" evidence="9">
    <location>
        <begin position="895"/>
        <end position="915"/>
    </location>
</feature>
<feature type="transmembrane region" description="Helical" evidence="9">
    <location>
        <begin position="998"/>
        <end position="1024"/>
    </location>
</feature>
<dbReference type="Proteomes" id="UP000326287">
    <property type="component" value="Chromosome"/>
</dbReference>
<feature type="transmembrane region" description="Helical" evidence="9">
    <location>
        <begin position="397"/>
        <end position="415"/>
    </location>
</feature>
<feature type="transmembrane region" description="Helical" evidence="9">
    <location>
        <begin position="869"/>
        <end position="888"/>
    </location>
</feature>
<feature type="transmembrane region" description="Helical" evidence="9">
    <location>
        <begin position="472"/>
        <end position="499"/>
    </location>
</feature>
<evidence type="ECO:0000256" key="7">
    <source>
        <dbReference type="ARBA" id="ARBA00022989"/>
    </source>
</evidence>
<evidence type="ECO:0000313" key="11">
    <source>
        <dbReference type="EMBL" id="QFU77379.1"/>
    </source>
</evidence>
<organism evidence="11 12">
    <name type="scientific">Halioglobus maricola</name>
    <dbReference type="NCBI Taxonomy" id="2601894"/>
    <lineage>
        <taxon>Bacteria</taxon>
        <taxon>Pseudomonadati</taxon>
        <taxon>Pseudomonadota</taxon>
        <taxon>Gammaproteobacteria</taxon>
        <taxon>Cellvibrionales</taxon>
        <taxon>Halieaceae</taxon>
        <taxon>Halioglobus</taxon>
    </lineage>
</organism>
<reference evidence="11 12" key="1">
    <citation type="submission" date="2019-02" db="EMBL/GenBank/DDBJ databases">
        <authorList>
            <person name="Li S.-H."/>
        </authorList>
    </citation>
    <scope>NUCLEOTIDE SEQUENCE [LARGE SCALE GENOMIC DNA]</scope>
    <source>
        <strain evidence="11 12">IMCC14385</strain>
    </source>
</reference>
<dbReference type="NCBIfam" id="TIGR00915">
    <property type="entry name" value="2A0602"/>
    <property type="match status" value="1"/>
</dbReference>
<keyword evidence="8 9" id="KW-0472">Membrane</keyword>
<dbReference type="GO" id="GO:0042910">
    <property type="term" value="F:xenobiotic transmembrane transporter activity"/>
    <property type="evidence" value="ECO:0007669"/>
    <property type="project" value="TreeGrafter"/>
</dbReference>
<feature type="transmembrane region" description="Helical" evidence="9">
    <location>
        <begin position="921"/>
        <end position="945"/>
    </location>
</feature>
<dbReference type="Pfam" id="PF00873">
    <property type="entry name" value="ACR_tran"/>
    <property type="match status" value="1"/>
</dbReference>
<dbReference type="NCBIfam" id="NF000282">
    <property type="entry name" value="RND_permease_1"/>
    <property type="match status" value="1"/>
</dbReference>
<comment type="subcellular location">
    <subcellularLocation>
        <location evidence="1 9">Cell inner membrane</location>
        <topology evidence="1 9">Multi-pass membrane protein</topology>
    </subcellularLocation>
</comment>
<dbReference type="FunFam" id="3.30.70.1430:FF:000001">
    <property type="entry name" value="Efflux pump membrane transporter"/>
    <property type="match status" value="1"/>
</dbReference>
<evidence type="ECO:0000256" key="9">
    <source>
        <dbReference type="RuleBase" id="RU364070"/>
    </source>
</evidence>
<evidence type="ECO:0000256" key="5">
    <source>
        <dbReference type="ARBA" id="ARBA00022519"/>
    </source>
</evidence>
<dbReference type="AlphaFoldDB" id="A0A5P9NNY4"/>
<dbReference type="EMBL" id="CP036422">
    <property type="protein sequence ID" value="QFU77379.1"/>
    <property type="molecule type" value="Genomic_DNA"/>
</dbReference>
<feature type="transmembrane region" description="Helical" evidence="9">
    <location>
        <begin position="342"/>
        <end position="361"/>
    </location>
</feature>
<proteinExistence type="inferred from homology"/>
<gene>
    <name evidence="11" type="ORF">EY643_17860</name>
</gene>
<dbReference type="PROSITE" id="PS50156">
    <property type="entry name" value="SSD"/>
    <property type="match status" value="1"/>
</dbReference>
<feature type="transmembrane region" description="Helical" evidence="9">
    <location>
        <begin position="436"/>
        <end position="460"/>
    </location>
</feature>
<dbReference type="PANTHER" id="PTHR32063:SF13">
    <property type="entry name" value="MULTIDRUG EFFLUX PUMP SUBUNIT ACRB-RELATED"/>
    <property type="match status" value="1"/>
</dbReference>
<dbReference type="InterPro" id="IPR004764">
    <property type="entry name" value="MdtF-like"/>
</dbReference>
<dbReference type="GO" id="GO:0009636">
    <property type="term" value="P:response to toxic substance"/>
    <property type="evidence" value="ECO:0007669"/>
    <property type="project" value="UniProtKB-ARBA"/>
</dbReference>
<protein>
    <recommendedName>
        <fullName evidence="9">Efflux pump membrane transporter</fullName>
    </recommendedName>
</protein>
<dbReference type="InterPro" id="IPR027463">
    <property type="entry name" value="AcrB_DN_DC_subdom"/>
</dbReference>
<evidence type="ECO:0000256" key="4">
    <source>
        <dbReference type="ARBA" id="ARBA00022475"/>
    </source>
</evidence>
<dbReference type="SUPFAM" id="SSF82866">
    <property type="entry name" value="Multidrug efflux transporter AcrB transmembrane domain"/>
    <property type="match status" value="2"/>
</dbReference>
<keyword evidence="3 9" id="KW-0813">Transport</keyword>
<dbReference type="Gene3D" id="1.20.1640.10">
    <property type="entry name" value="Multidrug efflux transporter AcrB transmembrane domain"/>
    <property type="match status" value="2"/>
</dbReference>
<evidence type="ECO:0000259" key="10">
    <source>
        <dbReference type="PROSITE" id="PS50156"/>
    </source>
</evidence>
<dbReference type="Gene3D" id="3.30.70.1320">
    <property type="entry name" value="Multidrug efflux transporter AcrB pore domain like"/>
    <property type="match status" value="1"/>
</dbReference>
<evidence type="ECO:0000256" key="2">
    <source>
        <dbReference type="ARBA" id="ARBA00010942"/>
    </source>
</evidence>
<keyword evidence="7 9" id="KW-1133">Transmembrane helix</keyword>
<dbReference type="Gene3D" id="3.30.70.1430">
    <property type="entry name" value="Multidrug efflux transporter AcrB pore domain"/>
    <property type="match status" value="2"/>
</dbReference>
<dbReference type="GO" id="GO:0005886">
    <property type="term" value="C:plasma membrane"/>
    <property type="evidence" value="ECO:0007669"/>
    <property type="project" value="UniProtKB-SubCell"/>
</dbReference>